<dbReference type="EMBL" id="BAAFZP010000001">
    <property type="protein sequence ID" value="GAB1580848.1"/>
    <property type="molecule type" value="Genomic_DNA"/>
</dbReference>
<evidence type="ECO:0000313" key="4">
    <source>
        <dbReference type="EMBL" id="GAB1580848.1"/>
    </source>
</evidence>
<dbReference type="InterPro" id="IPR005814">
    <property type="entry name" value="Aminotrans_3"/>
</dbReference>
<evidence type="ECO:0000256" key="2">
    <source>
        <dbReference type="ARBA" id="ARBA00022898"/>
    </source>
</evidence>
<evidence type="ECO:0000256" key="1">
    <source>
        <dbReference type="ARBA" id="ARBA00001933"/>
    </source>
</evidence>
<dbReference type="InterPro" id="IPR015424">
    <property type="entry name" value="PyrdxlP-dep_Trfase"/>
</dbReference>
<dbReference type="InterPro" id="IPR015422">
    <property type="entry name" value="PyrdxlP-dep_Trfase_small"/>
</dbReference>
<dbReference type="NCBIfam" id="NF004856">
    <property type="entry name" value="PRK06209.1"/>
    <property type="match status" value="1"/>
</dbReference>
<organism evidence="4 5">
    <name type="scientific">Phyllobacterium phragmitis</name>
    <dbReference type="NCBI Taxonomy" id="2670329"/>
    <lineage>
        <taxon>Bacteria</taxon>
        <taxon>Pseudomonadati</taxon>
        <taxon>Pseudomonadota</taxon>
        <taxon>Alphaproteobacteria</taxon>
        <taxon>Hyphomicrobiales</taxon>
        <taxon>Phyllobacteriaceae</taxon>
        <taxon>Phyllobacterium</taxon>
    </lineage>
</organism>
<comment type="cofactor">
    <cofactor evidence="1">
        <name>pyridoxal 5'-phosphate</name>
        <dbReference type="ChEBI" id="CHEBI:597326"/>
    </cofactor>
</comment>
<dbReference type="SUPFAM" id="SSF53383">
    <property type="entry name" value="PLP-dependent transferases"/>
    <property type="match status" value="1"/>
</dbReference>
<comment type="caution">
    <text evidence="4">The sequence shown here is derived from an EMBL/GenBank/DDBJ whole genome shotgun (WGS) entry which is preliminary data.</text>
</comment>
<dbReference type="PANTHER" id="PTHR43713">
    <property type="entry name" value="GLUTAMATE-1-SEMIALDEHYDE 2,1-AMINOMUTASE"/>
    <property type="match status" value="1"/>
</dbReference>
<proteinExistence type="inferred from homology"/>
<comment type="similarity">
    <text evidence="3">Belongs to the class-III pyridoxal-phosphate-dependent aminotransferase family.</text>
</comment>
<dbReference type="InterPro" id="IPR015421">
    <property type="entry name" value="PyrdxlP-dep_Trfase_major"/>
</dbReference>
<reference evidence="4 5" key="1">
    <citation type="submission" date="2024-10" db="EMBL/GenBank/DDBJ databases">
        <title>Isolation, draft genome sequencing and identification of Phyllobacterium sp. NSA23, isolated from leaf soil.</title>
        <authorList>
            <person name="Akita H."/>
        </authorList>
    </citation>
    <scope>NUCLEOTIDE SEQUENCE [LARGE SCALE GENOMIC DNA]</scope>
    <source>
        <strain evidence="4 5">NSA23</strain>
    </source>
</reference>
<dbReference type="PANTHER" id="PTHR43713:SF3">
    <property type="entry name" value="GLUTAMATE-1-SEMIALDEHYDE 2,1-AMINOMUTASE 1, CHLOROPLASTIC-RELATED"/>
    <property type="match status" value="1"/>
</dbReference>
<keyword evidence="2 3" id="KW-0663">Pyridoxal phosphate</keyword>
<keyword evidence="5" id="KW-1185">Reference proteome</keyword>
<dbReference type="Pfam" id="PF00202">
    <property type="entry name" value="Aminotran_3"/>
    <property type="match status" value="1"/>
</dbReference>
<dbReference type="Gene3D" id="3.40.640.10">
    <property type="entry name" value="Type I PLP-dependent aspartate aminotransferase-like (Major domain)"/>
    <property type="match status" value="1"/>
</dbReference>
<gene>
    <name evidence="4" type="ORF">PPNSA23_07910</name>
</gene>
<dbReference type="Proteomes" id="UP001628091">
    <property type="component" value="Unassembled WGS sequence"/>
</dbReference>
<evidence type="ECO:0000313" key="5">
    <source>
        <dbReference type="Proteomes" id="UP001628091"/>
    </source>
</evidence>
<sequence length="455" mass="50029">MGFVMDAQTPPFEHSDRLRKKAQRLIPGGAHTYAKGDDQYPVLSPGFIRRGAGSHVWDVDGNEYIEYGMGNRAVGLGHAYPPVLKAVEDALHHGCNFTRPTEIEVQCAETFLDTITGAEMVKFCKDGSDATSGAVRLARAYTGRDMVACCADHPFFSTDDWFIGTTRMNAGIPDAVRQLTLTFRYNDIESVRSLFDRYPGRIAALILEPSRGEDPKDGFLHEARRLCHEDGALFILDEMITGFRWHARGAQALYNIVPDLSCFGKALGNGFSVSALAGKREFMRLGGLDHTDRPRVFLLSTTHGAETHALAAAIATMNIYGKEPVIETLHAQGRKLREGIEQVIARHGLQPFVRIVGRSSCLAYATLDEAGEPSQSFRTLFLQETIRRGVLMPSLVVSYTHSDEDIARTIEAVDGALGVYALALDQGVERHLIGRPSQIVYRRFNQDGAAALAAC</sequence>
<accession>A0ABQ0GW15</accession>
<evidence type="ECO:0000256" key="3">
    <source>
        <dbReference type="RuleBase" id="RU003560"/>
    </source>
</evidence>
<dbReference type="Gene3D" id="3.90.1150.10">
    <property type="entry name" value="Aspartate Aminotransferase, domain 1"/>
    <property type="match status" value="1"/>
</dbReference>
<name>A0ABQ0GW15_9HYPH</name>
<protein>
    <submittedName>
        <fullName evidence="4">Glutamate-1-semialdehyde 2,1-aminomutase</fullName>
    </submittedName>
</protein>